<protein>
    <submittedName>
        <fullName evidence="2">Uncharacterized protein</fullName>
    </submittedName>
</protein>
<proteinExistence type="predicted"/>
<dbReference type="AlphaFoldDB" id="A0A290MFY7"/>
<reference evidence="3" key="1">
    <citation type="submission" date="2017-09" db="EMBL/GenBank/DDBJ databases">
        <title>Genome evolution observed in wild isolates of Caulobacter crescentus.</title>
        <authorList>
            <person name="Ely B."/>
            <person name="Wilson K."/>
            <person name="Scott D."/>
        </authorList>
    </citation>
    <scope>NUCLEOTIDE SEQUENCE [LARGE SCALE GENOMIC DNA]</scope>
    <source>
        <strain evidence="3">CB13b1a</strain>
    </source>
</reference>
<dbReference type="RefSeq" id="WP_096050453.1">
    <property type="nucleotide sequence ID" value="NZ_CP023315.3"/>
</dbReference>
<evidence type="ECO:0000313" key="3">
    <source>
        <dbReference type="Proteomes" id="UP000217311"/>
    </source>
</evidence>
<accession>A0A290MFY7</accession>
<organism evidence="2 3">
    <name type="scientific">Caulobacter vibrioides</name>
    <name type="common">Caulobacter crescentus</name>
    <dbReference type="NCBI Taxonomy" id="155892"/>
    <lineage>
        <taxon>Bacteria</taxon>
        <taxon>Pseudomonadati</taxon>
        <taxon>Pseudomonadota</taxon>
        <taxon>Alphaproteobacteria</taxon>
        <taxon>Caulobacterales</taxon>
        <taxon>Caulobacteraceae</taxon>
        <taxon>Caulobacter</taxon>
    </lineage>
</organism>
<dbReference type="EMBL" id="CP023315">
    <property type="protein sequence ID" value="ATC30986.1"/>
    <property type="molecule type" value="Genomic_DNA"/>
</dbReference>
<feature type="transmembrane region" description="Helical" evidence="1">
    <location>
        <begin position="12"/>
        <end position="30"/>
    </location>
</feature>
<keyword evidence="1" id="KW-0812">Transmembrane</keyword>
<keyword evidence="1" id="KW-0472">Membrane</keyword>
<evidence type="ECO:0000313" key="2">
    <source>
        <dbReference type="EMBL" id="ATC30986.1"/>
    </source>
</evidence>
<keyword evidence="1" id="KW-1133">Transmembrane helix</keyword>
<gene>
    <name evidence="2" type="ORF">CA606_00725</name>
</gene>
<evidence type="ECO:0000256" key="1">
    <source>
        <dbReference type="SAM" id="Phobius"/>
    </source>
</evidence>
<name>A0A290MFY7_CAUVI</name>
<dbReference type="Proteomes" id="UP000217311">
    <property type="component" value="Chromosome"/>
</dbReference>
<sequence>MIDWTGLSWEAFATLASGLLAVIAAVIVGLRQVAIQREQVAVAARQTEILDRQTALAELTLRHELFEKRYAVYAAANNLLFKAVQNGEWVSYNDEVRATFAAAMDKAKFLFRPSVSAALQEIWEKVNEGTRIHTEMKALYDRERHYGPDLPQQSYDCAIWISERYLKLSDVFGDELKLSDHDMKLG</sequence>